<dbReference type="CDD" id="cd06529">
    <property type="entry name" value="S24_LexA-like"/>
    <property type="match status" value="1"/>
</dbReference>
<gene>
    <name evidence="9" type="primary">umuD_2</name>
    <name evidence="9" type="ORF">GCM10023352_18300</name>
</gene>
<keyword evidence="3 7" id="KW-0378">Hydrolase</keyword>
<keyword evidence="4 7" id="KW-0068">Autocatalytic cleavage</keyword>
<dbReference type="InterPro" id="IPR036286">
    <property type="entry name" value="LexA/Signal_pep-like_sf"/>
</dbReference>
<dbReference type="Proteomes" id="UP001500187">
    <property type="component" value="Unassembled WGS sequence"/>
</dbReference>
<evidence type="ECO:0000313" key="9">
    <source>
        <dbReference type="EMBL" id="GAA4798823.1"/>
    </source>
</evidence>
<reference evidence="10" key="1">
    <citation type="journal article" date="2019" name="Int. J. Syst. Evol. Microbiol.">
        <title>The Global Catalogue of Microorganisms (GCM) 10K type strain sequencing project: providing services to taxonomists for standard genome sequencing and annotation.</title>
        <authorList>
            <consortium name="The Broad Institute Genomics Platform"/>
            <consortium name="The Broad Institute Genome Sequencing Center for Infectious Disease"/>
            <person name="Wu L."/>
            <person name="Ma J."/>
        </authorList>
    </citation>
    <scope>NUCLEOTIDE SEQUENCE [LARGE SCALE GENOMIC DNA]</scope>
    <source>
        <strain evidence="10">JCM 18541</strain>
    </source>
</reference>
<dbReference type="NCBIfam" id="NF007621">
    <property type="entry name" value="PRK10276.1"/>
    <property type="match status" value="1"/>
</dbReference>
<name>A0ABP9BQX5_9MICC</name>
<keyword evidence="5" id="KW-0234">DNA repair</keyword>
<feature type="domain" description="Peptidase S24/S26A/S26B/S26C" evidence="8">
    <location>
        <begin position="28"/>
        <end position="140"/>
    </location>
</feature>
<evidence type="ECO:0000256" key="3">
    <source>
        <dbReference type="ARBA" id="ARBA00022801"/>
    </source>
</evidence>
<proteinExistence type="inferred from homology"/>
<dbReference type="InterPro" id="IPR039418">
    <property type="entry name" value="LexA-like"/>
</dbReference>
<dbReference type="EMBL" id="BAABKP010000004">
    <property type="protein sequence ID" value="GAA4798823.1"/>
    <property type="molecule type" value="Genomic_DNA"/>
</dbReference>
<dbReference type="SUPFAM" id="SSF51306">
    <property type="entry name" value="LexA/Signal peptidase"/>
    <property type="match status" value="1"/>
</dbReference>
<dbReference type="PRINTS" id="PR00726">
    <property type="entry name" value="LEXASERPTASE"/>
</dbReference>
<dbReference type="InterPro" id="IPR015927">
    <property type="entry name" value="Peptidase_S24_S26A/B/C"/>
</dbReference>
<dbReference type="PANTHER" id="PTHR33516:SF2">
    <property type="entry name" value="LEXA REPRESSOR-RELATED"/>
    <property type="match status" value="1"/>
</dbReference>
<dbReference type="Gene3D" id="2.10.109.10">
    <property type="entry name" value="Umud Fragment, subunit A"/>
    <property type="match status" value="1"/>
</dbReference>
<dbReference type="InterPro" id="IPR050077">
    <property type="entry name" value="LexA_repressor"/>
</dbReference>
<evidence type="ECO:0000256" key="7">
    <source>
        <dbReference type="RuleBase" id="RU003991"/>
    </source>
</evidence>
<evidence type="ECO:0000313" key="10">
    <source>
        <dbReference type="Proteomes" id="UP001500187"/>
    </source>
</evidence>
<accession>A0ABP9BQX5</accession>
<evidence type="ECO:0000256" key="5">
    <source>
        <dbReference type="ARBA" id="ARBA00023204"/>
    </source>
</evidence>
<evidence type="ECO:0000256" key="2">
    <source>
        <dbReference type="ARBA" id="ARBA00022763"/>
    </source>
</evidence>
<keyword evidence="10" id="KW-1185">Reference proteome</keyword>
<dbReference type="InterPro" id="IPR006197">
    <property type="entry name" value="Peptidase_S24_LexA"/>
</dbReference>
<comment type="similarity">
    <text evidence="1 7">Belongs to the peptidase S24 family.</text>
</comment>
<evidence type="ECO:0000256" key="6">
    <source>
        <dbReference type="ARBA" id="ARBA00023236"/>
    </source>
</evidence>
<sequence>MYYHVTMHAHLIAKLDNTSLVLKAPETRLPAGFPSPAQDYSAVDIDLNDILFHDRAATYIFRVTGSSMIDAGIADGDEIIVDRSITPKEGSVVVAAIDGEFTIKRFRIDRNGQGWLLPENNAYPPIPIPKESDFTIFGVVTRCLHRV</sequence>
<comment type="caution">
    <text evidence="9">The sequence shown here is derived from an EMBL/GenBank/DDBJ whole genome shotgun (WGS) entry which is preliminary data.</text>
</comment>
<evidence type="ECO:0000256" key="4">
    <source>
        <dbReference type="ARBA" id="ARBA00022813"/>
    </source>
</evidence>
<dbReference type="PANTHER" id="PTHR33516">
    <property type="entry name" value="LEXA REPRESSOR"/>
    <property type="match status" value="1"/>
</dbReference>
<dbReference type="Pfam" id="PF00717">
    <property type="entry name" value="Peptidase_S24"/>
    <property type="match status" value="1"/>
</dbReference>
<evidence type="ECO:0000259" key="8">
    <source>
        <dbReference type="Pfam" id="PF00717"/>
    </source>
</evidence>
<keyword evidence="2" id="KW-0227">DNA damage</keyword>
<organism evidence="9 10">
    <name type="scientific">Rothia endophytica</name>
    <dbReference type="NCBI Taxonomy" id="1324766"/>
    <lineage>
        <taxon>Bacteria</taxon>
        <taxon>Bacillati</taxon>
        <taxon>Actinomycetota</taxon>
        <taxon>Actinomycetes</taxon>
        <taxon>Micrococcales</taxon>
        <taxon>Micrococcaceae</taxon>
        <taxon>Rothia</taxon>
    </lineage>
</organism>
<protein>
    <submittedName>
        <fullName evidence="9">Translesion error-prone DNA polymerase V autoproteolytic subunit</fullName>
    </submittedName>
</protein>
<evidence type="ECO:0000256" key="1">
    <source>
        <dbReference type="ARBA" id="ARBA00007484"/>
    </source>
</evidence>
<keyword evidence="6" id="KW-0742">SOS response</keyword>